<accession>A0ABZ2XSN7</accession>
<dbReference type="Proteomes" id="UP001623232">
    <property type="component" value="Chromosome"/>
</dbReference>
<dbReference type="Pfam" id="PF13403">
    <property type="entry name" value="Hint_2"/>
    <property type="match status" value="1"/>
</dbReference>
<dbReference type="InterPro" id="IPR028992">
    <property type="entry name" value="Hedgehog/Intein_dom"/>
</dbReference>
<feature type="domain" description="Hedgehog/Intein (Hint)" evidence="1">
    <location>
        <begin position="152"/>
        <end position="296"/>
    </location>
</feature>
<dbReference type="Gene3D" id="2.60.120.260">
    <property type="entry name" value="Galactose-binding domain-like"/>
    <property type="match status" value="1"/>
</dbReference>
<name>A0ABZ2XSN7_9RHOB</name>
<protein>
    <submittedName>
        <fullName evidence="2">Hint domain-containing protein</fullName>
    </submittedName>
</protein>
<evidence type="ECO:0000313" key="2">
    <source>
        <dbReference type="EMBL" id="WZK87825.1"/>
    </source>
</evidence>
<keyword evidence="3" id="KW-1185">Reference proteome</keyword>
<evidence type="ECO:0000313" key="3">
    <source>
        <dbReference type="Proteomes" id="UP001623232"/>
    </source>
</evidence>
<dbReference type="SUPFAM" id="SSF51294">
    <property type="entry name" value="Hedgehog/intein (Hint) domain"/>
    <property type="match status" value="1"/>
</dbReference>
<reference evidence="2 3" key="1">
    <citation type="submission" date="2023-04" db="EMBL/GenBank/DDBJ databases">
        <title>Complete genome sequence of Alisedimentitalea scapharcae.</title>
        <authorList>
            <person name="Rong J.-C."/>
            <person name="Yi M.-L."/>
            <person name="Zhao Q."/>
        </authorList>
    </citation>
    <scope>NUCLEOTIDE SEQUENCE [LARGE SCALE GENOMIC DNA]</scope>
    <source>
        <strain evidence="2 3">KCTC 42119</strain>
    </source>
</reference>
<proteinExistence type="predicted"/>
<gene>
    <name evidence="2" type="ORF">QEZ52_14575</name>
</gene>
<organism evidence="2 3">
    <name type="scientific">Aliisedimentitalea scapharcae</name>
    <dbReference type="NCBI Taxonomy" id="1524259"/>
    <lineage>
        <taxon>Bacteria</taxon>
        <taxon>Pseudomonadati</taxon>
        <taxon>Pseudomonadota</taxon>
        <taxon>Alphaproteobacteria</taxon>
        <taxon>Rhodobacterales</taxon>
        <taxon>Roseobacteraceae</taxon>
        <taxon>Aliisedimentitalea</taxon>
    </lineage>
</organism>
<evidence type="ECO:0000259" key="1">
    <source>
        <dbReference type="Pfam" id="PF13403"/>
    </source>
</evidence>
<dbReference type="EMBL" id="CP123584">
    <property type="protein sequence ID" value="WZK87825.1"/>
    <property type="molecule type" value="Genomic_DNA"/>
</dbReference>
<sequence>MPTNLIVNGTFNSGSTGWSGTDLETSYRESAYLGNGSSNRVAEMDGRSGQVTVMEQSFAVTGNGEVSATFNIDSALRTASLGQAGQEGFTVEILDSSGGIVGSMTILPTVNSFSTYSMDVLFPSSGTYTLRMTELGPNNSLGAIIDNVELMVCFCNGTMISTPGGPRPVESLRVGETILTQQGPDVLRWIGKRHVSATDRASNPSLHPVRISAGALGAGLPARDLRVSRQHRMLCSNRIVSTMFNEPSVLVAAIRLVGLPGVSLDEIPKAVTYYHLALHRHQVIYAEGAPTESFRITRNSLASLSSDGRKELFALFPDLQGPAFAPLPDAVVIPPRARQKSLIRRMAKNRKPLLSMAV</sequence>
<dbReference type="Gene3D" id="2.170.16.10">
    <property type="entry name" value="Hedgehog/Intein (Hint) domain"/>
    <property type="match status" value="1"/>
</dbReference>
<dbReference type="RefSeq" id="WP_406645142.1">
    <property type="nucleotide sequence ID" value="NZ_CP123584.1"/>
</dbReference>
<dbReference type="InterPro" id="IPR036844">
    <property type="entry name" value="Hint_dom_sf"/>
</dbReference>